<feature type="transmembrane region" description="Helical" evidence="7">
    <location>
        <begin position="46"/>
        <end position="70"/>
    </location>
</feature>
<accession>A0A6J7TNH0</accession>
<feature type="transmembrane region" description="Helical" evidence="7">
    <location>
        <begin position="242"/>
        <end position="261"/>
    </location>
</feature>
<evidence type="ECO:0000256" key="5">
    <source>
        <dbReference type="ARBA" id="ARBA00022989"/>
    </source>
</evidence>
<dbReference type="Pfam" id="PF01061">
    <property type="entry name" value="ABC2_membrane"/>
    <property type="match status" value="1"/>
</dbReference>
<proteinExistence type="predicted"/>
<evidence type="ECO:0000313" key="9">
    <source>
        <dbReference type="EMBL" id="CAB4703736.1"/>
    </source>
</evidence>
<dbReference type="PANTHER" id="PTHR30413:SF10">
    <property type="entry name" value="CAPSULE POLYSACCHARIDE EXPORT INNER-MEMBRANE PROTEIN CTRC"/>
    <property type="match status" value="1"/>
</dbReference>
<evidence type="ECO:0000259" key="8">
    <source>
        <dbReference type="PROSITE" id="PS51012"/>
    </source>
</evidence>
<dbReference type="PANTHER" id="PTHR30413">
    <property type="entry name" value="INNER MEMBRANE TRANSPORT PERMEASE"/>
    <property type="match status" value="1"/>
</dbReference>
<dbReference type="GO" id="GO:0005886">
    <property type="term" value="C:plasma membrane"/>
    <property type="evidence" value="ECO:0007669"/>
    <property type="project" value="UniProtKB-SubCell"/>
</dbReference>
<evidence type="ECO:0000313" key="10">
    <source>
        <dbReference type="EMBL" id="CAB4760266.1"/>
    </source>
</evidence>
<dbReference type="AlphaFoldDB" id="A0A6J7TNH0"/>
<evidence type="ECO:0000256" key="2">
    <source>
        <dbReference type="ARBA" id="ARBA00022448"/>
    </source>
</evidence>
<keyword evidence="4 7" id="KW-0812">Transmembrane</keyword>
<reference evidence="12" key="1">
    <citation type="submission" date="2020-05" db="EMBL/GenBank/DDBJ databases">
        <authorList>
            <person name="Chiriac C."/>
            <person name="Salcher M."/>
            <person name="Ghai R."/>
            <person name="Kavagutti S V."/>
        </authorList>
    </citation>
    <scope>NUCLEOTIDE SEQUENCE</scope>
</reference>
<keyword evidence="3" id="KW-1003">Cell membrane</keyword>
<evidence type="ECO:0000256" key="7">
    <source>
        <dbReference type="SAM" id="Phobius"/>
    </source>
</evidence>
<comment type="subcellular location">
    <subcellularLocation>
        <location evidence="1">Cell membrane</location>
        <topology evidence="1">Multi-pass membrane protein</topology>
    </subcellularLocation>
</comment>
<evidence type="ECO:0000256" key="4">
    <source>
        <dbReference type="ARBA" id="ARBA00022692"/>
    </source>
</evidence>
<keyword evidence="2" id="KW-0813">Transport</keyword>
<dbReference type="EMBL" id="CAFBQP010000007">
    <property type="protein sequence ID" value="CAB5054307.1"/>
    <property type="molecule type" value="Genomic_DNA"/>
</dbReference>
<dbReference type="PROSITE" id="PS51012">
    <property type="entry name" value="ABC_TM2"/>
    <property type="match status" value="1"/>
</dbReference>
<protein>
    <submittedName>
        <fullName evidence="12">Unannotated protein</fullName>
    </submittedName>
</protein>
<dbReference type="EMBL" id="CAEZXX010000038">
    <property type="protein sequence ID" value="CAB4703736.1"/>
    <property type="molecule type" value="Genomic_DNA"/>
</dbReference>
<sequence length="272" mass="30360">MTVAVGNPDRSPYALARDDLRAGWEKRGSWWLLARQSIQSSYRRTVLGPFWITLQQLVWVLGIGVVYSQLFKVERSGFIPLLAYGVLIWSFIAGALTSAPALYSDSASYLSSSTLPVSFYTFQSLANQALTFLHSAVVMVLIPIVYGVRPTLAAIGLVPAALALILVNAFGAMLWLAPLGLRFRDVRVAINAIVPLMMFMTPIFWDPSQLPKRHWVVVINPMAWPVLSARDPLLGRPADRGLWMLLLAGTVVNLVIAFVSFSRSRRRIRYWL</sequence>
<dbReference type="EMBL" id="CAEZYY010000022">
    <property type="protein sequence ID" value="CAB4760266.1"/>
    <property type="molecule type" value="Genomic_DNA"/>
</dbReference>
<dbReference type="InterPro" id="IPR013525">
    <property type="entry name" value="ABC2_TM"/>
</dbReference>
<feature type="domain" description="ABC transmembrane type-2" evidence="8">
    <location>
        <begin position="47"/>
        <end position="267"/>
    </location>
</feature>
<evidence type="ECO:0000256" key="6">
    <source>
        <dbReference type="ARBA" id="ARBA00023136"/>
    </source>
</evidence>
<keyword evidence="6 7" id="KW-0472">Membrane</keyword>
<feature type="transmembrane region" description="Helical" evidence="7">
    <location>
        <begin position="125"/>
        <end position="146"/>
    </location>
</feature>
<evidence type="ECO:0000256" key="1">
    <source>
        <dbReference type="ARBA" id="ARBA00004651"/>
    </source>
</evidence>
<organism evidence="12">
    <name type="scientific">freshwater metagenome</name>
    <dbReference type="NCBI Taxonomy" id="449393"/>
    <lineage>
        <taxon>unclassified sequences</taxon>
        <taxon>metagenomes</taxon>
        <taxon>ecological metagenomes</taxon>
    </lineage>
</organism>
<feature type="transmembrane region" description="Helical" evidence="7">
    <location>
        <begin position="82"/>
        <end position="104"/>
    </location>
</feature>
<dbReference type="EMBL" id="CAFBLR010000170">
    <property type="protein sequence ID" value="CAB4882499.1"/>
    <property type="molecule type" value="Genomic_DNA"/>
</dbReference>
<dbReference type="GO" id="GO:0015920">
    <property type="term" value="P:lipopolysaccharide transport"/>
    <property type="evidence" value="ECO:0007669"/>
    <property type="project" value="TreeGrafter"/>
</dbReference>
<dbReference type="GO" id="GO:0140359">
    <property type="term" value="F:ABC-type transporter activity"/>
    <property type="evidence" value="ECO:0007669"/>
    <property type="project" value="InterPro"/>
</dbReference>
<keyword evidence="5 7" id="KW-1133">Transmembrane helix</keyword>
<feature type="transmembrane region" description="Helical" evidence="7">
    <location>
        <begin position="188"/>
        <end position="205"/>
    </location>
</feature>
<feature type="transmembrane region" description="Helical" evidence="7">
    <location>
        <begin position="152"/>
        <end position="176"/>
    </location>
</feature>
<dbReference type="InterPro" id="IPR047817">
    <property type="entry name" value="ABC2_TM_bact-type"/>
</dbReference>
<evidence type="ECO:0000313" key="12">
    <source>
        <dbReference type="EMBL" id="CAB5054307.1"/>
    </source>
</evidence>
<name>A0A6J7TNH0_9ZZZZ</name>
<evidence type="ECO:0000256" key="3">
    <source>
        <dbReference type="ARBA" id="ARBA00022475"/>
    </source>
</evidence>
<evidence type="ECO:0000313" key="11">
    <source>
        <dbReference type="EMBL" id="CAB4882499.1"/>
    </source>
</evidence>
<gene>
    <name evidence="9" type="ORF">UFOPK2602_00739</name>
    <name evidence="10" type="ORF">UFOPK2806_01602</name>
    <name evidence="11" type="ORF">UFOPK3417_01506</name>
    <name evidence="12" type="ORF">UFOPK4306_00300</name>
</gene>